<reference evidence="3 4" key="1">
    <citation type="submission" date="2017-10" db="EMBL/GenBank/DDBJ databases">
        <title>The draft genome sequence of Lewinella marina KCTC 32374.</title>
        <authorList>
            <person name="Wang K."/>
        </authorList>
    </citation>
    <scope>NUCLEOTIDE SEQUENCE [LARGE SCALE GENOMIC DNA]</scope>
    <source>
        <strain evidence="3 4">MKG-38</strain>
    </source>
</reference>
<evidence type="ECO:0000313" key="4">
    <source>
        <dbReference type="Proteomes" id="UP000226437"/>
    </source>
</evidence>
<dbReference type="Proteomes" id="UP000226437">
    <property type="component" value="Unassembled WGS sequence"/>
</dbReference>
<dbReference type="InterPro" id="IPR011250">
    <property type="entry name" value="OMP/PagP_B-barrel"/>
</dbReference>
<dbReference type="Gene3D" id="2.40.160.20">
    <property type="match status" value="1"/>
</dbReference>
<proteinExistence type="predicted"/>
<evidence type="ECO:0000313" key="3">
    <source>
        <dbReference type="EMBL" id="PHL00170.1"/>
    </source>
</evidence>
<comment type="caution">
    <text evidence="3">The sequence shown here is derived from an EMBL/GenBank/DDBJ whole genome shotgun (WGS) entry which is preliminary data.</text>
</comment>
<dbReference type="EMBL" id="PDLO01000001">
    <property type="protein sequence ID" value="PHL00170.1"/>
    <property type="molecule type" value="Genomic_DNA"/>
</dbReference>
<dbReference type="AlphaFoldDB" id="A0A2G0CJL4"/>
<feature type="signal peptide" evidence="1">
    <location>
        <begin position="1"/>
        <end position="29"/>
    </location>
</feature>
<feature type="domain" description="Outer membrane protein beta-barrel" evidence="2">
    <location>
        <begin position="29"/>
        <end position="209"/>
    </location>
</feature>
<dbReference type="SUPFAM" id="SSF56925">
    <property type="entry name" value="OMPA-like"/>
    <property type="match status" value="1"/>
</dbReference>
<evidence type="ECO:0000256" key="1">
    <source>
        <dbReference type="SAM" id="SignalP"/>
    </source>
</evidence>
<keyword evidence="4" id="KW-1185">Reference proteome</keyword>
<gene>
    <name evidence="3" type="ORF">CGL56_03775</name>
</gene>
<feature type="chain" id="PRO_5013780215" description="Outer membrane protein beta-barrel domain-containing protein" evidence="1">
    <location>
        <begin position="30"/>
        <end position="240"/>
    </location>
</feature>
<organism evidence="3 4">
    <name type="scientific">Neolewinella marina</name>
    <dbReference type="NCBI Taxonomy" id="438751"/>
    <lineage>
        <taxon>Bacteria</taxon>
        <taxon>Pseudomonadati</taxon>
        <taxon>Bacteroidota</taxon>
        <taxon>Saprospiria</taxon>
        <taxon>Saprospirales</taxon>
        <taxon>Lewinellaceae</taxon>
        <taxon>Neolewinella</taxon>
    </lineage>
</organism>
<keyword evidence="1" id="KW-0732">Signal</keyword>
<accession>A0A2G0CJL4</accession>
<evidence type="ECO:0000259" key="2">
    <source>
        <dbReference type="Pfam" id="PF13568"/>
    </source>
</evidence>
<name>A0A2G0CJL4_9BACT</name>
<sequence length="240" mass="25639">MRVQMIPTMKAQLLALFALLGSGLLTAQAQWGFRAGAGQSEVRSGDIFDPVTDRLDAIGTTSFGAFAEIPVTPFISLRPGLEYGSRGSSLGLTEKVEVYGVELPIGARVKTRISYLDAPLLVQLTLPTESAVQPYALLGPRFGYATSAKLTTAARAVIEMNLYSTDLDLESIGYERFHVGLIGGLGAKARVGESVGLFVEARYEHGLSQPYDVPVIRDKVGFRGWNLGAGVTFALSPAGR</sequence>
<dbReference type="Pfam" id="PF13568">
    <property type="entry name" value="OMP_b-brl_2"/>
    <property type="match status" value="1"/>
</dbReference>
<dbReference type="InterPro" id="IPR025665">
    <property type="entry name" value="Beta-barrel_OMP_2"/>
</dbReference>
<protein>
    <recommendedName>
        <fullName evidence="2">Outer membrane protein beta-barrel domain-containing protein</fullName>
    </recommendedName>
</protein>